<gene>
    <name evidence="2" type="ORF">OXX778_LOCUS4147</name>
</gene>
<feature type="compositionally biased region" description="Acidic residues" evidence="1">
    <location>
        <begin position="18"/>
        <end position="27"/>
    </location>
</feature>
<dbReference type="AlphaFoldDB" id="A0A813PID8"/>
<protein>
    <submittedName>
        <fullName evidence="2">Uncharacterized protein</fullName>
    </submittedName>
</protein>
<name>A0A813PID8_9BILA</name>
<evidence type="ECO:0000313" key="3">
    <source>
        <dbReference type="Proteomes" id="UP000663879"/>
    </source>
</evidence>
<organism evidence="2 3">
    <name type="scientific">Brachionus calyciflorus</name>
    <dbReference type="NCBI Taxonomy" id="104777"/>
    <lineage>
        <taxon>Eukaryota</taxon>
        <taxon>Metazoa</taxon>
        <taxon>Spiralia</taxon>
        <taxon>Gnathifera</taxon>
        <taxon>Rotifera</taxon>
        <taxon>Eurotatoria</taxon>
        <taxon>Monogononta</taxon>
        <taxon>Pseudotrocha</taxon>
        <taxon>Ploima</taxon>
        <taxon>Brachionidae</taxon>
        <taxon>Brachionus</taxon>
    </lineage>
</organism>
<evidence type="ECO:0000256" key="1">
    <source>
        <dbReference type="SAM" id="MobiDB-lite"/>
    </source>
</evidence>
<comment type="caution">
    <text evidence="2">The sequence shown here is derived from an EMBL/GenBank/DDBJ whole genome shotgun (WGS) entry which is preliminary data.</text>
</comment>
<dbReference type="EMBL" id="CAJNOC010000396">
    <property type="protein sequence ID" value="CAF0755458.1"/>
    <property type="molecule type" value="Genomic_DNA"/>
</dbReference>
<evidence type="ECO:0000313" key="2">
    <source>
        <dbReference type="EMBL" id="CAF0755458.1"/>
    </source>
</evidence>
<feature type="region of interest" description="Disordered" evidence="1">
    <location>
        <begin position="1"/>
        <end position="34"/>
    </location>
</feature>
<reference evidence="2" key="1">
    <citation type="submission" date="2021-02" db="EMBL/GenBank/DDBJ databases">
        <authorList>
            <person name="Nowell W R."/>
        </authorList>
    </citation>
    <scope>NUCLEOTIDE SEQUENCE</scope>
    <source>
        <strain evidence="2">Ploen Becks lab</strain>
    </source>
</reference>
<accession>A0A813PID8</accession>
<keyword evidence="3" id="KW-1185">Reference proteome</keyword>
<feature type="compositionally biased region" description="Basic and acidic residues" evidence="1">
    <location>
        <begin position="1"/>
        <end position="17"/>
    </location>
</feature>
<dbReference type="Proteomes" id="UP000663879">
    <property type="component" value="Unassembled WGS sequence"/>
</dbReference>
<sequence length="237" mass="27205">MMIDDENRNKRKDREPENSENELNEESNPEKAHEVHEYEIDLKSKIIKITRAYVSSDKTQVVYYNRMRHYKVREQNSESFPNFSGISLGICNQGSQQEALFKICRERNAKTGSINSEVSNLEENELINFDANSDEANLVNNLEQVSNKDENLREPRDIQTNLKIISQNLVVSATQESSQAVNMNQLVNQNQSKSRLENSVQINAGNRSEIIGLDDTLKSLMDEILNADLPSRERDKN</sequence>
<proteinExistence type="predicted"/>